<organism evidence="2 3">
    <name type="scientific">Edaphosphingomonas haloaromaticamans</name>
    <dbReference type="NCBI Taxonomy" id="653954"/>
    <lineage>
        <taxon>Bacteria</taxon>
        <taxon>Pseudomonadati</taxon>
        <taxon>Pseudomonadota</taxon>
        <taxon>Alphaproteobacteria</taxon>
        <taxon>Sphingomonadales</taxon>
        <taxon>Rhizorhabdaceae</taxon>
        <taxon>Edaphosphingomonas</taxon>
    </lineage>
</organism>
<dbReference type="Pfam" id="PF13590">
    <property type="entry name" value="DUF4136"/>
    <property type="match status" value="1"/>
</dbReference>
<dbReference type="InterPro" id="IPR025411">
    <property type="entry name" value="DUF4136"/>
</dbReference>
<evidence type="ECO:0000259" key="1">
    <source>
        <dbReference type="Pfam" id="PF13590"/>
    </source>
</evidence>
<dbReference type="OrthoDB" id="7428103at2"/>
<keyword evidence="3" id="KW-1185">Reference proteome</keyword>
<dbReference type="PROSITE" id="PS51257">
    <property type="entry name" value="PROKAR_LIPOPROTEIN"/>
    <property type="match status" value="1"/>
</dbReference>
<name>A0A1S1H9Z9_9SPHN</name>
<accession>A0A1S1H9Z9</accession>
<evidence type="ECO:0000313" key="2">
    <source>
        <dbReference type="EMBL" id="OHT18905.1"/>
    </source>
</evidence>
<comment type="caution">
    <text evidence="2">The sequence shown here is derived from an EMBL/GenBank/DDBJ whole genome shotgun (WGS) entry which is preliminary data.</text>
</comment>
<feature type="domain" description="DUF4136" evidence="1">
    <location>
        <begin position="47"/>
        <end position="188"/>
    </location>
</feature>
<dbReference type="Proteomes" id="UP000179467">
    <property type="component" value="Unassembled WGS sequence"/>
</dbReference>
<evidence type="ECO:0000313" key="3">
    <source>
        <dbReference type="Proteomes" id="UP000179467"/>
    </source>
</evidence>
<protein>
    <recommendedName>
        <fullName evidence="1">DUF4136 domain-containing protein</fullName>
    </recommendedName>
</protein>
<dbReference type="RefSeq" id="WP_015459451.1">
    <property type="nucleotide sequence ID" value="NZ_MIPT01000001.1"/>
</dbReference>
<proteinExistence type="predicted"/>
<dbReference type="EMBL" id="MIPT01000001">
    <property type="protein sequence ID" value="OHT18905.1"/>
    <property type="molecule type" value="Genomic_DNA"/>
</dbReference>
<reference evidence="2 3" key="1">
    <citation type="submission" date="2016-09" db="EMBL/GenBank/DDBJ databases">
        <title>Metabolic pathway, cell adaptation mechanisms and a novel monoxygenase revealed through proteogenomic-transcription analysis of a Sphingomonas haloaromaticamans strain degrading the fungicide ortho-phenylphenol.</title>
        <authorList>
            <person name="Perruchon C."/>
            <person name="Papadopoulou E.S."/>
            <person name="Rousidou C."/>
            <person name="Vasileiadis S."/>
            <person name="Tanou G."/>
            <person name="Amoutzias G."/>
            <person name="Molassiotis A."/>
            <person name="Karpouzas D.G."/>
        </authorList>
    </citation>
    <scope>NUCLEOTIDE SEQUENCE [LARGE SCALE GENOMIC DNA]</scope>
    <source>
        <strain evidence="2 3">P3</strain>
    </source>
</reference>
<sequence length="197" mass="20473">MSLRRLVLSGFVLTLVAGCASQVPPVQVTRFHLGQPIARGEIVVEPRDPTLANSLEFRSQAEAVSAELARLNFRLAPGIAKSELVAVVDVTRRTRRDADTGSGVSVGLGGGSYGGGVGVGGGVSFPIGKSKSRDVDLTELAVQIKRRSEGTVIWEGRARSEARAGTPGAAPAAAVQRLAAALFKDFPGESGRVVTVK</sequence>
<gene>
    <name evidence="2" type="ORF">BHE75_00885</name>
</gene>
<dbReference type="AlphaFoldDB" id="A0A1S1H9Z9"/>